<keyword evidence="2" id="KW-1185">Reference proteome</keyword>
<gene>
    <name evidence="1" type="ORF">SAMN06265218_101419</name>
</gene>
<protein>
    <submittedName>
        <fullName evidence="1">Uncharacterized protein</fullName>
    </submittedName>
</protein>
<dbReference type="AlphaFoldDB" id="A0A521AVN5"/>
<dbReference type="EMBL" id="FXTH01000001">
    <property type="protein sequence ID" value="SMO38913.1"/>
    <property type="molecule type" value="Genomic_DNA"/>
</dbReference>
<sequence>MTTFKDIHGQTLFEILEPSSSNEAIAYARRYNQTHARQVVEIDYHDGRVDFVNTVSFPIFRTIQK</sequence>
<dbReference type="Proteomes" id="UP000317593">
    <property type="component" value="Unassembled WGS sequence"/>
</dbReference>
<evidence type="ECO:0000313" key="1">
    <source>
        <dbReference type="EMBL" id="SMO38913.1"/>
    </source>
</evidence>
<accession>A0A521AVN5</accession>
<organism evidence="1 2">
    <name type="scientific">Fodinibius sediminis</name>
    <dbReference type="NCBI Taxonomy" id="1214077"/>
    <lineage>
        <taxon>Bacteria</taxon>
        <taxon>Pseudomonadati</taxon>
        <taxon>Balneolota</taxon>
        <taxon>Balneolia</taxon>
        <taxon>Balneolales</taxon>
        <taxon>Balneolaceae</taxon>
        <taxon>Fodinibius</taxon>
    </lineage>
</organism>
<name>A0A521AVN5_9BACT</name>
<dbReference type="OrthoDB" id="4336181at2"/>
<proteinExistence type="predicted"/>
<evidence type="ECO:0000313" key="2">
    <source>
        <dbReference type="Proteomes" id="UP000317593"/>
    </source>
</evidence>
<dbReference type="RefSeq" id="WP_142712865.1">
    <property type="nucleotide sequence ID" value="NZ_FXTH01000001.1"/>
</dbReference>
<reference evidence="1 2" key="1">
    <citation type="submission" date="2017-05" db="EMBL/GenBank/DDBJ databases">
        <authorList>
            <person name="Varghese N."/>
            <person name="Submissions S."/>
        </authorList>
    </citation>
    <scope>NUCLEOTIDE SEQUENCE [LARGE SCALE GENOMIC DNA]</scope>
    <source>
        <strain evidence="1 2">DSM 21194</strain>
    </source>
</reference>